<feature type="transmembrane region" description="Helical" evidence="1">
    <location>
        <begin position="6"/>
        <end position="22"/>
    </location>
</feature>
<name>A0A5B7X6Q7_9FLAO</name>
<accession>A0A5B7X6Q7</accession>
<evidence type="ECO:0000313" key="2">
    <source>
        <dbReference type="EMBL" id="QCY71107.1"/>
    </source>
</evidence>
<keyword evidence="1" id="KW-1133">Transmembrane helix</keyword>
<dbReference type="OrthoDB" id="948340at2"/>
<dbReference type="Proteomes" id="UP000309016">
    <property type="component" value="Chromosome"/>
</dbReference>
<protein>
    <recommendedName>
        <fullName evidence="4">DUF3761 domain-containing protein</fullName>
    </recommendedName>
</protein>
<dbReference type="EMBL" id="CP040812">
    <property type="protein sequence ID" value="QCY71107.1"/>
    <property type="molecule type" value="Genomic_DNA"/>
</dbReference>
<dbReference type="RefSeq" id="WP_139067657.1">
    <property type="nucleotide sequence ID" value="NZ_CP040812.1"/>
</dbReference>
<proteinExistence type="predicted"/>
<keyword evidence="1" id="KW-0472">Membrane</keyword>
<dbReference type="KEGG" id="afla:FHG64_17840"/>
<keyword evidence="1" id="KW-0812">Transmembrane</keyword>
<organism evidence="2 3">
    <name type="scientific">Antarcticibacterium flavum</name>
    <dbReference type="NCBI Taxonomy" id="2058175"/>
    <lineage>
        <taxon>Bacteria</taxon>
        <taxon>Pseudomonadati</taxon>
        <taxon>Bacteroidota</taxon>
        <taxon>Flavobacteriia</taxon>
        <taxon>Flavobacteriales</taxon>
        <taxon>Flavobacteriaceae</taxon>
        <taxon>Antarcticibacterium</taxon>
    </lineage>
</organism>
<evidence type="ECO:0000256" key="1">
    <source>
        <dbReference type="SAM" id="Phobius"/>
    </source>
</evidence>
<sequence length="141" mass="16040">MDTLFGIFILFVCPILFLYLYAKAGRFRWLFYVAFFAGVIWLFNSLEPVDTHLESQSSQKVEEKSTSFNKKSEFKNQLNKELIPIDKPSTFRTSQPKLNNNFYKSDTKVRVGAVCNDGTTSQATGSGACSHHGGVAYWLYE</sequence>
<feature type="transmembrane region" description="Helical" evidence="1">
    <location>
        <begin position="29"/>
        <end position="46"/>
    </location>
</feature>
<evidence type="ECO:0000313" key="3">
    <source>
        <dbReference type="Proteomes" id="UP000309016"/>
    </source>
</evidence>
<evidence type="ECO:0008006" key="4">
    <source>
        <dbReference type="Google" id="ProtNLM"/>
    </source>
</evidence>
<keyword evidence="3" id="KW-1185">Reference proteome</keyword>
<dbReference type="AlphaFoldDB" id="A0A5B7X6Q7"/>
<reference evidence="2 3" key="1">
    <citation type="submission" date="2019-06" db="EMBL/GenBank/DDBJ databases">
        <title>Complete genome sequence of Antarcticibacterium flavum KCTC 52984T from an Antarctic marine sediment.</title>
        <authorList>
            <person name="Lee Y.M."/>
            <person name="Shin S.C."/>
        </authorList>
    </citation>
    <scope>NUCLEOTIDE SEQUENCE [LARGE SCALE GENOMIC DNA]</scope>
    <source>
        <strain evidence="2 3">KCTC 52984</strain>
    </source>
</reference>
<gene>
    <name evidence="2" type="ORF">FHG64_17840</name>
</gene>